<keyword evidence="10" id="KW-0812">Transmembrane</keyword>
<proteinExistence type="inferred from homology"/>
<protein>
    <recommendedName>
        <fullName evidence="3">polynucleotide adenylyltransferase</fullName>
        <ecNumber evidence="3">2.7.7.19</ecNumber>
    </recommendedName>
</protein>
<dbReference type="AlphaFoldDB" id="A0A183C4I9"/>
<dbReference type="Proteomes" id="UP000050741">
    <property type="component" value="Unassembled WGS sequence"/>
</dbReference>
<keyword evidence="12" id="KW-1185">Reference proteome</keyword>
<dbReference type="GO" id="GO:0005634">
    <property type="term" value="C:nucleus"/>
    <property type="evidence" value="ECO:0007669"/>
    <property type="project" value="UniProtKB-SubCell"/>
</dbReference>
<evidence type="ECO:0000256" key="1">
    <source>
        <dbReference type="ARBA" id="ARBA00004123"/>
    </source>
</evidence>
<keyword evidence="10" id="KW-1133">Transmembrane helix</keyword>
<dbReference type="WBParaSite" id="GPLIN_000778300">
    <property type="protein sequence ID" value="GPLIN_000778300"/>
    <property type="gene ID" value="GPLIN_000778300"/>
</dbReference>
<comment type="subcellular location">
    <subcellularLocation>
        <location evidence="1">Nucleus</location>
    </subcellularLocation>
</comment>
<dbReference type="SUPFAM" id="SSF55003">
    <property type="entry name" value="PAP/Archaeal CCA-adding enzyme, C-terminal domain"/>
    <property type="match status" value="1"/>
</dbReference>
<dbReference type="GO" id="GO:1990817">
    <property type="term" value="F:poly(A) RNA polymerase activity"/>
    <property type="evidence" value="ECO:0007669"/>
    <property type="project" value="UniProtKB-EC"/>
</dbReference>
<dbReference type="GO" id="GO:0031123">
    <property type="term" value="P:RNA 3'-end processing"/>
    <property type="evidence" value="ECO:0007669"/>
    <property type="project" value="InterPro"/>
</dbReference>
<evidence type="ECO:0000256" key="9">
    <source>
        <dbReference type="ARBA" id="ARBA00048830"/>
    </source>
</evidence>
<evidence type="ECO:0000256" key="3">
    <source>
        <dbReference type="ARBA" id="ARBA00012388"/>
    </source>
</evidence>
<keyword evidence="7" id="KW-0067">ATP-binding</keyword>
<dbReference type="InterPro" id="IPR011068">
    <property type="entry name" value="NuclTrfase_I-like_C"/>
</dbReference>
<evidence type="ECO:0000256" key="4">
    <source>
        <dbReference type="ARBA" id="ARBA00022664"/>
    </source>
</evidence>
<keyword evidence="10" id="KW-0472">Membrane</keyword>
<dbReference type="EC" id="2.7.7.19" evidence="3"/>
<feature type="domain" description="Poly(A) polymerase central" evidence="11">
    <location>
        <begin position="2"/>
        <end position="136"/>
    </location>
</feature>
<accession>A0A183C4I9</accession>
<evidence type="ECO:0000256" key="6">
    <source>
        <dbReference type="ARBA" id="ARBA00022741"/>
    </source>
</evidence>
<feature type="transmembrane region" description="Helical" evidence="10">
    <location>
        <begin position="20"/>
        <end position="47"/>
    </location>
</feature>
<reference evidence="13" key="3">
    <citation type="submission" date="2016-06" db="UniProtKB">
        <authorList>
            <consortium name="WormBaseParasite"/>
        </authorList>
    </citation>
    <scope>IDENTIFICATION</scope>
</reference>
<dbReference type="PANTHER" id="PTHR10682">
    <property type="entry name" value="POLY A POLYMERASE"/>
    <property type="match status" value="1"/>
</dbReference>
<dbReference type="GO" id="GO:0003723">
    <property type="term" value="F:RNA binding"/>
    <property type="evidence" value="ECO:0007669"/>
    <property type="project" value="InterPro"/>
</dbReference>
<evidence type="ECO:0000313" key="13">
    <source>
        <dbReference type="WBParaSite" id="GPLIN_000778300"/>
    </source>
</evidence>
<dbReference type="PANTHER" id="PTHR10682:SF10">
    <property type="entry name" value="POLYNUCLEOTIDE ADENYLYLTRANSFERASE"/>
    <property type="match status" value="1"/>
</dbReference>
<organism evidence="12 13">
    <name type="scientific">Globodera pallida</name>
    <name type="common">Potato cyst nematode worm</name>
    <name type="synonym">Heterodera pallida</name>
    <dbReference type="NCBI Taxonomy" id="36090"/>
    <lineage>
        <taxon>Eukaryota</taxon>
        <taxon>Metazoa</taxon>
        <taxon>Ecdysozoa</taxon>
        <taxon>Nematoda</taxon>
        <taxon>Chromadorea</taxon>
        <taxon>Rhabditida</taxon>
        <taxon>Tylenchina</taxon>
        <taxon>Tylenchomorpha</taxon>
        <taxon>Tylenchoidea</taxon>
        <taxon>Heteroderidae</taxon>
        <taxon>Heteroderinae</taxon>
        <taxon>Globodera</taxon>
    </lineage>
</organism>
<evidence type="ECO:0000256" key="7">
    <source>
        <dbReference type="ARBA" id="ARBA00022840"/>
    </source>
</evidence>
<dbReference type="Pfam" id="PF04928">
    <property type="entry name" value="PAP_central"/>
    <property type="match status" value="1"/>
</dbReference>
<dbReference type="Gene3D" id="1.10.1410.10">
    <property type="match status" value="1"/>
</dbReference>
<dbReference type="GO" id="GO:0006397">
    <property type="term" value="P:mRNA processing"/>
    <property type="evidence" value="ECO:0007669"/>
    <property type="project" value="UniProtKB-KW"/>
</dbReference>
<evidence type="ECO:0000259" key="11">
    <source>
        <dbReference type="Pfam" id="PF04928"/>
    </source>
</evidence>
<sequence length="292" mass="34194">MLMALKLWAKNNFIYSNKFGYLNGVSLTIMVAKIILLYPNASILFLLNKFFLIFATRPMNVPLKIKLNAETNTNNLEEDNHLREVIMQIYTPISPEQNAAKFVTHSTARIIRKNMQKAFAQIQRLGTENIDWATWLENTEKFIEKHDFYILINCMSADEIGISKFCQFVESRIRLQLVYDIDKRGGNVEAQLYPDLFQESCKIPNKLVETCFSKNFCKIWLIGVNSNSYIEYVKYELTFFDLSIKRAFLKGYHDRESIERKLSKLVHKGYDIKGVTQDEDYSIWTLVNKFNI</sequence>
<evidence type="ECO:0000256" key="2">
    <source>
        <dbReference type="ARBA" id="ARBA00010912"/>
    </source>
</evidence>
<keyword evidence="5" id="KW-0808">Transferase</keyword>
<dbReference type="InterPro" id="IPR007012">
    <property type="entry name" value="PolA_pol_cen_dom"/>
</dbReference>
<evidence type="ECO:0000256" key="8">
    <source>
        <dbReference type="ARBA" id="ARBA00023242"/>
    </source>
</evidence>
<comment type="similarity">
    <text evidence="2">Belongs to the poly(A) polymerase family.</text>
</comment>
<keyword evidence="8" id="KW-0539">Nucleus</keyword>
<dbReference type="SUPFAM" id="SSF81631">
    <property type="entry name" value="PAP/OAS1 substrate-binding domain"/>
    <property type="match status" value="1"/>
</dbReference>
<reference evidence="12" key="1">
    <citation type="submission" date="2013-12" db="EMBL/GenBank/DDBJ databases">
        <authorList>
            <person name="Aslett M."/>
        </authorList>
    </citation>
    <scope>NUCLEOTIDE SEQUENCE [LARGE SCALE GENOMIC DNA]</scope>
    <source>
        <strain evidence="12">Lindley</strain>
    </source>
</reference>
<dbReference type="Gene3D" id="3.30.70.590">
    <property type="entry name" value="Poly(A) polymerase predicted RNA binding domain"/>
    <property type="match status" value="1"/>
</dbReference>
<evidence type="ECO:0000256" key="5">
    <source>
        <dbReference type="ARBA" id="ARBA00022679"/>
    </source>
</evidence>
<dbReference type="GO" id="GO:0005524">
    <property type="term" value="F:ATP binding"/>
    <property type="evidence" value="ECO:0007669"/>
    <property type="project" value="UniProtKB-KW"/>
</dbReference>
<keyword evidence="6" id="KW-0547">Nucleotide-binding</keyword>
<evidence type="ECO:0000313" key="12">
    <source>
        <dbReference type="Proteomes" id="UP000050741"/>
    </source>
</evidence>
<reference evidence="12" key="2">
    <citation type="submission" date="2014-05" db="EMBL/GenBank/DDBJ databases">
        <title>The genome and life-stage specific transcriptomes of Globodera pallida elucidate key aspects of plant parasitism by a cyst nematode.</title>
        <authorList>
            <person name="Cotton J.A."/>
            <person name="Lilley C.J."/>
            <person name="Jones L.M."/>
            <person name="Kikuchi T."/>
            <person name="Reid A.J."/>
            <person name="Thorpe P."/>
            <person name="Tsai I.J."/>
            <person name="Beasley H."/>
            <person name="Blok V."/>
            <person name="Cock P.J.A."/>
            <person name="Van den Akker S.E."/>
            <person name="Holroyd N."/>
            <person name="Hunt M."/>
            <person name="Mantelin S."/>
            <person name="Naghra H."/>
            <person name="Pain A."/>
            <person name="Palomares-Rius J.E."/>
            <person name="Zarowiecki M."/>
            <person name="Berriman M."/>
            <person name="Jones J.T."/>
            <person name="Urwin P.E."/>
        </authorList>
    </citation>
    <scope>NUCLEOTIDE SEQUENCE [LARGE SCALE GENOMIC DNA]</scope>
    <source>
        <strain evidence="12">Lindley</strain>
    </source>
</reference>
<name>A0A183C4I9_GLOPA</name>
<evidence type="ECO:0000256" key="10">
    <source>
        <dbReference type="SAM" id="Phobius"/>
    </source>
</evidence>
<comment type="catalytic activity">
    <reaction evidence="9">
        <text>RNA(n) + ATP = RNA(n)-3'-adenine ribonucleotide + diphosphate</text>
        <dbReference type="Rhea" id="RHEA:11332"/>
        <dbReference type="Rhea" id="RHEA-COMP:14527"/>
        <dbReference type="Rhea" id="RHEA-COMP:17347"/>
        <dbReference type="ChEBI" id="CHEBI:30616"/>
        <dbReference type="ChEBI" id="CHEBI:33019"/>
        <dbReference type="ChEBI" id="CHEBI:140395"/>
        <dbReference type="ChEBI" id="CHEBI:173115"/>
        <dbReference type="EC" id="2.7.7.19"/>
    </reaction>
</comment>
<keyword evidence="4" id="KW-0507">mRNA processing</keyword>